<organism evidence="1 2">
    <name type="scientific">Exophiala mesophila</name>
    <name type="common">Black yeast-like fungus</name>
    <dbReference type="NCBI Taxonomy" id="212818"/>
    <lineage>
        <taxon>Eukaryota</taxon>
        <taxon>Fungi</taxon>
        <taxon>Dikarya</taxon>
        <taxon>Ascomycota</taxon>
        <taxon>Pezizomycotina</taxon>
        <taxon>Eurotiomycetes</taxon>
        <taxon>Chaetothyriomycetidae</taxon>
        <taxon>Chaetothyriales</taxon>
        <taxon>Herpotrichiellaceae</taxon>
        <taxon>Exophiala</taxon>
    </lineage>
</organism>
<protein>
    <submittedName>
        <fullName evidence="1">Uncharacterized protein</fullName>
    </submittedName>
</protein>
<dbReference type="HOGENOM" id="CLU_2573900_0_0_1"/>
<keyword evidence="2" id="KW-1185">Reference proteome</keyword>
<dbReference type="EMBL" id="KN847525">
    <property type="protein sequence ID" value="KIV88883.1"/>
    <property type="molecule type" value="Genomic_DNA"/>
</dbReference>
<evidence type="ECO:0000313" key="2">
    <source>
        <dbReference type="Proteomes" id="UP000054302"/>
    </source>
</evidence>
<name>A0A0D1ZQ08_EXOME</name>
<evidence type="ECO:0000313" key="1">
    <source>
        <dbReference type="EMBL" id="KIV88883.1"/>
    </source>
</evidence>
<dbReference type="GeneID" id="27326360"/>
<dbReference type="AlphaFoldDB" id="A0A0D1ZQ08"/>
<reference evidence="1 2" key="1">
    <citation type="submission" date="2015-01" db="EMBL/GenBank/DDBJ databases">
        <title>The Genome Sequence of Exophiala mesophila CBS40295.</title>
        <authorList>
            <consortium name="The Broad Institute Genomics Platform"/>
            <person name="Cuomo C."/>
            <person name="de Hoog S."/>
            <person name="Gorbushina A."/>
            <person name="Stielow B."/>
            <person name="Teixiera M."/>
            <person name="Abouelleil A."/>
            <person name="Chapman S.B."/>
            <person name="Priest M."/>
            <person name="Young S.K."/>
            <person name="Wortman J."/>
            <person name="Nusbaum C."/>
            <person name="Birren B."/>
        </authorList>
    </citation>
    <scope>NUCLEOTIDE SEQUENCE [LARGE SCALE GENOMIC DNA]</scope>
    <source>
        <strain evidence="1 2">CBS 40295</strain>
    </source>
</reference>
<dbReference type="VEuPathDB" id="FungiDB:PV10_08515"/>
<dbReference type="RefSeq" id="XP_016220457.1">
    <property type="nucleotide sequence ID" value="XM_016373546.1"/>
</dbReference>
<dbReference type="Proteomes" id="UP000054302">
    <property type="component" value="Unassembled WGS sequence"/>
</dbReference>
<sequence length="81" mass="9103">MCIYYTYHWNCCPGTARPAPYYLHEMCDKATAPKPATRADRLLKKCKVVHEILDGAEAENPCPRCGTKPENCDQVSPSDDN</sequence>
<accession>A0A0D1ZQ08</accession>
<gene>
    <name evidence="1" type="ORF">PV10_08515</name>
</gene>
<proteinExistence type="predicted"/>